<sequence length="150" mass="16318">MQAEAVTTIRTPMSNESVSAEHETIEIREKRKPLFCTKFGQTRFLCQRSATAFYFPNVLHVGPNMGCMLITYSIVVAPTLIFIFATGLASWVSVLLVVSIALTFLSFSIVACSDPGVVREHYVNASGEPAGILCGTRNSMDVRRAIGGVL</sequence>
<keyword evidence="1" id="KW-1133">Transmembrane helix</keyword>
<name>A0A024TTM1_9STRA</name>
<evidence type="ECO:0000256" key="1">
    <source>
        <dbReference type="SAM" id="Phobius"/>
    </source>
</evidence>
<evidence type="ECO:0000313" key="2">
    <source>
        <dbReference type="EMBL" id="ETV96677.1"/>
    </source>
</evidence>
<keyword evidence="1" id="KW-0812">Transmembrane</keyword>
<dbReference type="EMBL" id="KI913976">
    <property type="protein sequence ID" value="ETV96677.1"/>
    <property type="molecule type" value="Genomic_DNA"/>
</dbReference>
<gene>
    <name evidence="2" type="ORF">H310_10352</name>
</gene>
<dbReference type="VEuPathDB" id="FungiDB:H310_10352"/>
<accession>A0A024TTM1</accession>
<feature type="transmembrane region" description="Helical" evidence="1">
    <location>
        <begin position="91"/>
        <end position="112"/>
    </location>
</feature>
<reference evidence="2" key="1">
    <citation type="submission" date="2013-12" db="EMBL/GenBank/DDBJ databases">
        <title>The Genome Sequence of Aphanomyces invadans NJM9701.</title>
        <authorList>
            <consortium name="The Broad Institute Genomics Platform"/>
            <person name="Russ C."/>
            <person name="Tyler B."/>
            <person name="van West P."/>
            <person name="Dieguez-Uribeondo J."/>
            <person name="Young S.K."/>
            <person name="Zeng Q."/>
            <person name="Gargeya S."/>
            <person name="Fitzgerald M."/>
            <person name="Abouelleil A."/>
            <person name="Alvarado L."/>
            <person name="Chapman S.B."/>
            <person name="Gainer-Dewar J."/>
            <person name="Goldberg J."/>
            <person name="Griggs A."/>
            <person name="Gujja S."/>
            <person name="Hansen M."/>
            <person name="Howarth C."/>
            <person name="Imamovic A."/>
            <person name="Ireland A."/>
            <person name="Larimer J."/>
            <person name="McCowan C."/>
            <person name="Murphy C."/>
            <person name="Pearson M."/>
            <person name="Poon T.W."/>
            <person name="Priest M."/>
            <person name="Roberts A."/>
            <person name="Saif S."/>
            <person name="Shea T."/>
            <person name="Sykes S."/>
            <person name="Wortman J."/>
            <person name="Nusbaum C."/>
            <person name="Birren B."/>
        </authorList>
    </citation>
    <scope>NUCLEOTIDE SEQUENCE [LARGE SCALE GENOMIC DNA]</scope>
    <source>
        <strain evidence="2">NJM9701</strain>
    </source>
</reference>
<proteinExistence type="predicted"/>
<dbReference type="RefSeq" id="XP_008874940.1">
    <property type="nucleotide sequence ID" value="XM_008876718.1"/>
</dbReference>
<dbReference type="OrthoDB" id="9909019at2759"/>
<dbReference type="GeneID" id="20087402"/>
<dbReference type="AlphaFoldDB" id="A0A024TTM1"/>
<keyword evidence="1" id="KW-0472">Membrane</keyword>
<protein>
    <submittedName>
        <fullName evidence="2">Uncharacterized protein</fullName>
    </submittedName>
</protein>
<organism evidence="2">
    <name type="scientific">Aphanomyces invadans</name>
    <dbReference type="NCBI Taxonomy" id="157072"/>
    <lineage>
        <taxon>Eukaryota</taxon>
        <taxon>Sar</taxon>
        <taxon>Stramenopiles</taxon>
        <taxon>Oomycota</taxon>
        <taxon>Saprolegniomycetes</taxon>
        <taxon>Saprolegniales</taxon>
        <taxon>Verrucalvaceae</taxon>
        <taxon>Aphanomyces</taxon>
    </lineage>
</organism>